<evidence type="ECO:0000313" key="2">
    <source>
        <dbReference type="Proteomes" id="UP000887013"/>
    </source>
</evidence>
<evidence type="ECO:0008006" key="3">
    <source>
        <dbReference type="Google" id="ProtNLM"/>
    </source>
</evidence>
<protein>
    <recommendedName>
        <fullName evidence="3">Reverse transcriptase</fullName>
    </recommendedName>
</protein>
<dbReference type="OrthoDB" id="8059413at2759"/>
<name>A0A8X6J0I2_NEPPI</name>
<dbReference type="AlphaFoldDB" id="A0A8X6J0I2"/>
<keyword evidence="2" id="KW-1185">Reference proteome</keyword>
<sequence>MIGLNVSRFLSSTTIKHHIKKYREQYSLAPQMLDICLYGDDVISGAEDINNALEMSKDVDAVTKKACWNLRKWNKNDKIMVKL</sequence>
<accession>A0A8X6J0I2</accession>
<dbReference type="Proteomes" id="UP000887013">
    <property type="component" value="Unassembled WGS sequence"/>
</dbReference>
<gene>
    <name evidence="1" type="ORF">NPIL_379641</name>
</gene>
<comment type="caution">
    <text evidence="1">The sequence shown here is derived from an EMBL/GenBank/DDBJ whole genome shotgun (WGS) entry which is preliminary data.</text>
</comment>
<evidence type="ECO:0000313" key="1">
    <source>
        <dbReference type="EMBL" id="GFS67720.1"/>
    </source>
</evidence>
<dbReference type="EMBL" id="BMAW01048758">
    <property type="protein sequence ID" value="GFS67720.1"/>
    <property type="molecule type" value="Genomic_DNA"/>
</dbReference>
<reference evidence="1" key="1">
    <citation type="submission" date="2020-08" db="EMBL/GenBank/DDBJ databases">
        <title>Multicomponent nature underlies the extraordinary mechanical properties of spider dragline silk.</title>
        <authorList>
            <person name="Kono N."/>
            <person name="Nakamura H."/>
            <person name="Mori M."/>
            <person name="Yoshida Y."/>
            <person name="Ohtoshi R."/>
            <person name="Malay A.D."/>
            <person name="Moran D.A.P."/>
            <person name="Tomita M."/>
            <person name="Numata K."/>
            <person name="Arakawa K."/>
        </authorList>
    </citation>
    <scope>NUCLEOTIDE SEQUENCE</scope>
</reference>
<organism evidence="1 2">
    <name type="scientific">Nephila pilipes</name>
    <name type="common">Giant wood spider</name>
    <name type="synonym">Nephila maculata</name>
    <dbReference type="NCBI Taxonomy" id="299642"/>
    <lineage>
        <taxon>Eukaryota</taxon>
        <taxon>Metazoa</taxon>
        <taxon>Ecdysozoa</taxon>
        <taxon>Arthropoda</taxon>
        <taxon>Chelicerata</taxon>
        <taxon>Arachnida</taxon>
        <taxon>Araneae</taxon>
        <taxon>Araneomorphae</taxon>
        <taxon>Entelegynae</taxon>
        <taxon>Araneoidea</taxon>
        <taxon>Nephilidae</taxon>
        <taxon>Nephila</taxon>
    </lineage>
</organism>
<proteinExistence type="predicted"/>